<protein>
    <recommendedName>
        <fullName evidence="2">U-box domain-containing protein</fullName>
    </recommendedName>
</protein>
<dbReference type="Pfam" id="PF07002">
    <property type="entry name" value="Copine"/>
    <property type="match status" value="1"/>
</dbReference>
<dbReference type="Proteomes" id="UP001465755">
    <property type="component" value="Unassembled WGS sequence"/>
</dbReference>
<dbReference type="InterPro" id="IPR036409">
    <property type="entry name" value="Aldolase_II/adducin_N_sf"/>
</dbReference>
<dbReference type="SMART" id="SM00504">
    <property type="entry name" value="Ubox"/>
    <property type="match status" value="1"/>
</dbReference>
<accession>A0AAW1PNF7</accession>
<dbReference type="InterPro" id="IPR001303">
    <property type="entry name" value="Aldolase_II/adducin_N"/>
</dbReference>
<reference evidence="3 4" key="1">
    <citation type="journal article" date="2024" name="Nat. Commun.">
        <title>Phylogenomics reveals the evolutionary origins of lichenization in chlorophyte algae.</title>
        <authorList>
            <person name="Puginier C."/>
            <person name="Libourel C."/>
            <person name="Otte J."/>
            <person name="Skaloud P."/>
            <person name="Haon M."/>
            <person name="Grisel S."/>
            <person name="Petersen M."/>
            <person name="Berrin J.G."/>
            <person name="Delaux P.M."/>
            <person name="Dal Grande F."/>
            <person name="Keller J."/>
        </authorList>
    </citation>
    <scope>NUCLEOTIDE SEQUENCE [LARGE SCALE GENOMIC DNA]</scope>
    <source>
        <strain evidence="3 4">SAG 2036</strain>
    </source>
</reference>
<dbReference type="CDD" id="cd16655">
    <property type="entry name" value="RING-Ubox_WDSUB1-like"/>
    <property type="match status" value="1"/>
</dbReference>
<dbReference type="Gene3D" id="3.40.225.10">
    <property type="entry name" value="Class II aldolase/adducin N-terminal domain"/>
    <property type="match status" value="1"/>
</dbReference>
<dbReference type="PANTHER" id="PTHR45751:SF11">
    <property type="entry name" value="COPINE FAMILY PROTEIN 2"/>
    <property type="match status" value="1"/>
</dbReference>
<gene>
    <name evidence="3" type="ORF">WJX73_001393</name>
</gene>
<feature type="compositionally biased region" description="Gly residues" evidence="1">
    <location>
        <begin position="31"/>
        <end position="42"/>
    </location>
</feature>
<dbReference type="InterPro" id="IPR052079">
    <property type="entry name" value="E3_ligase/Copine_domain"/>
</dbReference>
<organism evidence="3 4">
    <name type="scientific">Symbiochloris irregularis</name>
    <dbReference type="NCBI Taxonomy" id="706552"/>
    <lineage>
        <taxon>Eukaryota</taxon>
        <taxon>Viridiplantae</taxon>
        <taxon>Chlorophyta</taxon>
        <taxon>core chlorophytes</taxon>
        <taxon>Trebouxiophyceae</taxon>
        <taxon>Trebouxiales</taxon>
        <taxon>Trebouxiaceae</taxon>
        <taxon>Symbiochloris</taxon>
    </lineage>
</organism>
<dbReference type="SUPFAM" id="SSF57850">
    <property type="entry name" value="RING/U-box"/>
    <property type="match status" value="1"/>
</dbReference>
<dbReference type="EMBL" id="JALJOQ010000019">
    <property type="protein sequence ID" value="KAK9809474.1"/>
    <property type="molecule type" value="Genomic_DNA"/>
</dbReference>
<dbReference type="GO" id="GO:0004842">
    <property type="term" value="F:ubiquitin-protein transferase activity"/>
    <property type="evidence" value="ECO:0007669"/>
    <property type="project" value="InterPro"/>
</dbReference>
<feature type="domain" description="U-box" evidence="2">
    <location>
        <begin position="319"/>
        <end position="354"/>
    </location>
</feature>
<dbReference type="GO" id="GO:0005634">
    <property type="term" value="C:nucleus"/>
    <property type="evidence" value="ECO:0007669"/>
    <property type="project" value="TreeGrafter"/>
</dbReference>
<dbReference type="SMART" id="SM00327">
    <property type="entry name" value="VWA"/>
    <property type="match status" value="1"/>
</dbReference>
<dbReference type="InterPro" id="IPR003613">
    <property type="entry name" value="Ubox_domain"/>
</dbReference>
<evidence type="ECO:0000259" key="2">
    <source>
        <dbReference type="PROSITE" id="PS51698"/>
    </source>
</evidence>
<dbReference type="InterPro" id="IPR036465">
    <property type="entry name" value="vWFA_dom_sf"/>
</dbReference>
<dbReference type="GO" id="GO:0016567">
    <property type="term" value="P:protein ubiquitination"/>
    <property type="evidence" value="ECO:0007669"/>
    <property type="project" value="InterPro"/>
</dbReference>
<dbReference type="PANTHER" id="PTHR45751">
    <property type="entry name" value="COPINE FAMILY PROTEIN 1"/>
    <property type="match status" value="1"/>
</dbReference>
<dbReference type="InterPro" id="IPR002035">
    <property type="entry name" value="VWF_A"/>
</dbReference>
<dbReference type="InterPro" id="IPR013083">
    <property type="entry name" value="Znf_RING/FYVE/PHD"/>
</dbReference>
<dbReference type="SUPFAM" id="SSF53639">
    <property type="entry name" value="AraD/HMP-PK domain-like"/>
    <property type="match status" value="1"/>
</dbReference>
<dbReference type="Pfam" id="PF04564">
    <property type="entry name" value="U-box"/>
    <property type="match status" value="1"/>
</dbReference>
<dbReference type="Pfam" id="PF00596">
    <property type="entry name" value="Aldolase_II"/>
    <property type="match status" value="1"/>
</dbReference>
<proteinExistence type="predicted"/>
<comment type="caution">
    <text evidence="3">The sequence shown here is derived from an EMBL/GenBank/DDBJ whole genome shotgun (WGS) entry which is preliminary data.</text>
</comment>
<feature type="region of interest" description="Disordered" evidence="1">
    <location>
        <begin position="1"/>
        <end position="48"/>
    </location>
</feature>
<dbReference type="SMART" id="SM01007">
    <property type="entry name" value="Aldolase_II"/>
    <property type="match status" value="1"/>
</dbReference>
<dbReference type="SUPFAM" id="SSF53300">
    <property type="entry name" value="vWA-like"/>
    <property type="match status" value="1"/>
</dbReference>
<evidence type="ECO:0000256" key="1">
    <source>
        <dbReference type="SAM" id="MobiDB-lite"/>
    </source>
</evidence>
<evidence type="ECO:0000313" key="3">
    <source>
        <dbReference type="EMBL" id="KAK9809474.1"/>
    </source>
</evidence>
<dbReference type="InterPro" id="IPR010734">
    <property type="entry name" value="Copine_C"/>
</dbReference>
<feature type="compositionally biased region" description="Low complexity" evidence="1">
    <location>
        <begin position="1"/>
        <end position="30"/>
    </location>
</feature>
<name>A0AAW1PNF7_9CHLO</name>
<feature type="region of interest" description="Disordered" evidence="1">
    <location>
        <begin position="383"/>
        <end position="419"/>
    </location>
</feature>
<keyword evidence="4" id="KW-1185">Reference proteome</keyword>
<dbReference type="Gene3D" id="3.30.40.10">
    <property type="entry name" value="Zinc/RING finger domain, C3HC4 (zinc finger)"/>
    <property type="match status" value="1"/>
</dbReference>
<sequence length="673" mass="74114">MGNTSSSYPSHSHGHSISFGGQGYGPQQAGGVFGQASGGGGRPLNHSTTTRFRTISDNFHTLDQVQDALRRNGLESSQLIIGFDFTKSNEWTGKRSFGNRSLHDIRGTPNPYETAASIIGRTLAPFDDDNMIPCFGFGDMTTHDTGVFSFFPNEAPAQGLPQVVWRYRQIVPHISLSGPTSFAPLIHQAMRTTIASGMQYHICIIIADGQVTRSVDTAPGHLGPQEQATVNAIVAASNLPLSIIMVGVGDGPFDLMQEFDDALPARKFDNFQFVNFTQVMSDTAHAAPAQREALFALRALMEIPEQYKEIMPTPGGADMPDQMFICPITQDVMSVPVIAADGYTYEQSAIREWKLDPGAAAAIDQVYVRAHTNGHNVKGSLANGNSAHANGKAPLAKSGSTKRGHAFNPSGDWRGRTPVDQDVYPRRRLSCSEEEWKARVDLAAAYRLCHRYGFNEGAVNHLTLRVPGTQDHFLVFPFGMMWNEVTASSLLVVNEAGKVISGEGEPEATAFWIHAPIHAQHPDANCIMHTHQPEITALCCLEDHGLPMLHQNCQFFYDDIALDTYNGLILDPSEGNHLVEAFGDKHVLLHQSHGPMVVGDSVSVTFYRLYFLEQAARVVNKAMALNRPLRIIPDHVCKEFMDVQKVTFPEYGRLFFEACKRQLLKTEDRDFCT</sequence>
<dbReference type="PROSITE" id="PS51698">
    <property type="entry name" value="U_BOX"/>
    <property type="match status" value="1"/>
</dbReference>
<evidence type="ECO:0000313" key="4">
    <source>
        <dbReference type="Proteomes" id="UP001465755"/>
    </source>
</evidence>
<dbReference type="AlphaFoldDB" id="A0AAW1PNF7"/>